<proteinExistence type="predicted"/>
<keyword evidence="2" id="KW-1185">Reference proteome</keyword>
<dbReference type="Proteomes" id="UP001162483">
    <property type="component" value="Unassembled WGS sequence"/>
</dbReference>
<organism evidence="1 2">
    <name type="scientific">Staurois parvus</name>
    <dbReference type="NCBI Taxonomy" id="386267"/>
    <lineage>
        <taxon>Eukaryota</taxon>
        <taxon>Metazoa</taxon>
        <taxon>Chordata</taxon>
        <taxon>Craniata</taxon>
        <taxon>Vertebrata</taxon>
        <taxon>Euteleostomi</taxon>
        <taxon>Amphibia</taxon>
        <taxon>Batrachia</taxon>
        <taxon>Anura</taxon>
        <taxon>Neobatrachia</taxon>
        <taxon>Ranoidea</taxon>
        <taxon>Ranidae</taxon>
        <taxon>Staurois</taxon>
    </lineage>
</organism>
<accession>A0ABN9AXG0</accession>
<reference evidence="1" key="1">
    <citation type="submission" date="2023-05" db="EMBL/GenBank/DDBJ databases">
        <authorList>
            <person name="Stuckert A."/>
        </authorList>
    </citation>
    <scope>NUCLEOTIDE SEQUENCE</scope>
</reference>
<dbReference type="EMBL" id="CATNWA010001407">
    <property type="protein sequence ID" value="CAI9540163.1"/>
    <property type="molecule type" value="Genomic_DNA"/>
</dbReference>
<name>A0ABN9AXG0_9NEOB</name>
<sequence length="127" mass="13659">SSHSHRACAAQGARSVAIGGALCPSDTVDRRSQKEPKMSARSCDQLCPITADHSDHHGTDDQCNPRRATCQCLVSVPRASAYQYHVSVPTSAHQCCLSVPCISAAFQYPSVMPVYSHQCHLPVQPIS</sequence>
<feature type="non-terminal residue" evidence="1">
    <location>
        <position position="1"/>
    </location>
</feature>
<evidence type="ECO:0000313" key="2">
    <source>
        <dbReference type="Proteomes" id="UP001162483"/>
    </source>
</evidence>
<evidence type="ECO:0000313" key="1">
    <source>
        <dbReference type="EMBL" id="CAI9540163.1"/>
    </source>
</evidence>
<gene>
    <name evidence="1" type="ORF">SPARVUS_LOCUS1703886</name>
</gene>
<protein>
    <submittedName>
        <fullName evidence="1">Uncharacterized protein</fullName>
    </submittedName>
</protein>
<comment type="caution">
    <text evidence="1">The sequence shown here is derived from an EMBL/GenBank/DDBJ whole genome shotgun (WGS) entry which is preliminary data.</text>
</comment>
<feature type="non-terminal residue" evidence="1">
    <location>
        <position position="127"/>
    </location>
</feature>